<evidence type="ECO:0000313" key="2">
    <source>
        <dbReference type="Proteomes" id="UP000322876"/>
    </source>
</evidence>
<dbReference type="RefSeq" id="WP_149265957.1">
    <property type="nucleotide sequence ID" value="NZ_VFJB01000004.1"/>
</dbReference>
<reference evidence="1 2" key="1">
    <citation type="submission" date="2019-06" db="EMBL/GenBank/DDBJ databases">
        <title>Genomic insights into carbon and energy metabolism of Deferribacter autotrophicus revealed new metabolic traits in the phylum Deferribacteres.</title>
        <authorList>
            <person name="Slobodkin A.I."/>
            <person name="Slobodkina G.B."/>
            <person name="Allioux M."/>
            <person name="Alain K."/>
            <person name="Jebbar M."/>
            <person name="Shadrin V."/>
            <person name="Kublanov I.V."/>
            <person name="Toshchakov S.V."/>
            <person name="Bonch-Osmolovskaya E.A."/>
        </authorList>
    </citation>
    <scope>NUCLEOTIDE SEQUENCE [LARGE SCALE GENOMIC DNA]</scope>
    <source>
        <strain evidence="1 2">SL50</strain>
    </source>
</reference>
<proteinExistence type="predicted"/>
<name>A0A5A8F5M2_9BACT</name>
<dbReference type="AlphaFoldDB" id="A0A5A8F5M2"/>
<sequence>MKKFLLKILFFFFKRSLIFLSKHDKNIKDELSNLPENYRIILKIHNMTSPMISLMKVNDKFVENIDTSSADLIVEFKNINSAFLIFTAQKGLEKAFAEKRIILKGLITYGIIFTRISIIVQRYLFPAFICKNIMKHIMPINNMLKIKLYIYGIIKG</sequence>
<organism evidence="1 2">
    <name type="scientific">Deferribacter autotrophicus</name>
    <dbReference type="NCBI Taxonomy" id="500465"/>
    <lineage>
        <taxon>Bacteria</taxon>
        <taxon>Pseudomonadati</taxon>
        <taxon>Deferribacterota</taxon>
        <taxon>Deferribacteres</taxon>
        <taxon>Deferribacterales</taxon>
        <taxon>Deferribacteraceae</taxon>
        <taxon>Deferribacter</taxon>
    </lineage>
</organism>
<gene>
    <name evidence="1" type="ORF">FHQ18_04370</name>
</gene>
<protein>
    <recommendedName>
        <fullName evidence="3">SCP2 domain-containing protein</fullName>
    </recommendedName>
</protein>
<comment type="caution">
    <text evidence="1">The sequence shown here is derived from an EMBL/GenBank/DDBJ whole genome shotgun (WGS) entry which is preliminary data.</text>
</comment>
<dbReference type="Proteomes" id="UP000322876">
    <property type="component" value="Unassembled WGS sequence"/>
</dbReference>
<dbReference type="EMBL" id="VFJB01000004">
    <property type="protein sequence ID" value="KAA0258400.1"/>
    <property type="molecule type" value="Genomic_DNA"/>
</dbReference>
<keyword evidence="2" id="KW-1185">Reference proteome</keyword>
<evidence type="ECO:0008006" key="3">
    <source>
        <dbReference type="Google" id="ProtNLM"/>
    </source>
</evidence>
<dbReference type="OrthoDB" id="1642498at2"/>
<accession>A0A5A8F5M2</accession>
<evidence type="ECO:0000313" key="1">
    <source>
        <dbReference type="EMBL" id="KAA0258400.1"/>
    </source>
</evidence>